<keyword evidence="3" id="KW-1185">Reference proteome</keyword>
<protein>
    <submittedName>
        <fullName evidence="2">Uncharacterized protein</fullName>
    </submittedName>
</protein>
<reference evidence="3" key="1">
    <citation type="journal article" date="2006" name="PLoS Biol.">
        <title>Macronuclear genome sequence of the ciliate Tetrahymena thermophila, a model eukaryote.</title>
        <authorList>
            <person name="Eisen J.A."/>
            <person name="Coyne R.S."/>
            <person name="Wu M."/>
            <person name="Wu D."/>
            <person name="Thiagarajan M."/>
            <person name="Wortman J.R."/>
            <person name="Badger J.H."/>
            <person name="Ren Q."/>
            <person name="Amedeo P."/>
            <person name="Jones K.M."/>
            <person name="Tallon L.J."/>
            <person name="Delcher A.L."/>
            <person name="Salzberg S.L."/>
            <person name="Silva J.C."/>
            <person name="Haas B.J."/>
            <person name="Majoros W.H."/>
            <person name="Farzad M."/>
            <person name="Carlton J.M."/>
            <person name="Smith R.K. Jr."/>
            <person name="Garg J."/>
            <person name="Pearlman R.E."/>
            <person name="Karrer K.M."/>
            <person name="Sun L."/>
            <person name="Manning G."/>
            <person name="Elde N.C."/>
            <person name="Turkewitz A.P."/>
            <person name="Asai D.J."/>
            <person name="Wilkes D.E."/>
            <person name="Wang Y."/>
            <person name="Cai H."/>
            <person name="Collins K."/>
            <person name="Stewart B.A."/>
            <person name="Lee S.R."/>
            <person name="Wilamowska K."/>
            <person name="Weinberg Z."/>
            <person name="Ruzzo W.L."/>
            <person name="Wloga D."/>
            <person name="Gaertig J."/>
            <person name="Frankel J."/>
            <person name="Tsao C.-C."/>
            <person name="Gorovsky M.A."/>
            <person name="Keeling P.J."/>
            <person name="Waller R.F."/>
            <person name="Patron N.J."/>
            <person name="Cherry J.M."/>
            <person name="Stover N.A."/>
            <person name="Krieger C.J."/>
            <person name="del Toro C."/>
            <person name="Ryder H.F."/>
            <person name="Williamson S.C."/>
            <person name="Barbeau R.A."/>
            <person name="Hamilton E.P."/>
            <person name="Orias E."/>
        </authorList>
    </citation>
    <scope>NUCLEOTIDE SEQUENCE [LARGE SCALE GENOMIC DNA]</scope>
    <source>
        <strain evidence="3">SB210</strain>
    </source>
</reference>
<gene>
    <name evidence="2" type="ORF">TTHERM_000411729</name>
</gene>
<dbReference type="EMBL" id="GG662612">
    <property type="protein sequence ID" value="EWS73205.1"/>
    <property type="molecule type" value="Genomic_DNA"/>
</dbReference>
<evidence type="ECO:0000313" key="3">
    <source>
        <dbReference type="Proteomes" id="UP000009168"/>
    </source>
</evidence>
<name>W7X1U0_TETTS</name>
<organism evidence="2 3">
    <name type="scientific">Tetrahymena thermophila (strain SB210)</name>
    <dbReference type="NCBI Taxonomy" id="312017"/>
    <lineage>
        <taxon>Eukaryota</taxon>
        <taxon>Sar</taxon>
        <taxon>Alveolata</taxon>
        <taxon>Ciliophora</taxon>
        <taxon>Intramacronucleata</taxon>
        <taxon>Oligohymenophorea</taxon>
        <taxon>Hymenostomatida</taxon>
        <taxon>Tetrahymenina</taxon>
        <taxon>Tetrahymenidae</taxon>
        <taxon>Tetrahymena</taxon>
    </lineage>
</organism>
<dbReference type="AlphaFoldDB" id="W7X1U0"/>
<dbReference type="RefSeq" id="XP_012654281.1">
    <property type="nucleotide sequence ID" value="XM_012798827.1"/>
</dbReference>
<dbReference type="KEGG" id="tet:TTHERM_000411729"/>
<proteinExistence type="predicted"/>
<evidence type="ECO:0000256" key="1">
    <source>
        <dbReference type="SAM" id="MobiDB-lite"/>
    </source>
</evidence>
<evidence type="ECO:0000313" key="2">
    <source>
        <dbReference type="EMBL" id="EWS73205.1"/>
    </source>
</evidence>
<sequence length="153" mass="18140">MQYDYISDNQSVSSKRSDVTQSHFGYLPSNHHAVINQHLAFTDPILQNNVNEKPFRPTLKQTNMYLQKSVVFDLNSQDRIKKEYQWKPTIQKSYLNKESSNTYDIYPGKPRQNHQQSNPHRNPILQGDEKSYYIKQQKVRKEFAPVNQINRLQ</sequence>
<dbReference type="Proteomes" id="UP000009168">
    <property type="component" value="Unassembled WGS sequence"/>
</dbReference>
<dbReference type="InParanoid" id="W7X1U0"/>
<dbReference type="GeneID" id="24438813"/>
<accession>W7X1U0</accession>
<feature type="region of interest" description="Disordered" evidence="1">
    <location>
        <begin position="107"/>
        <end position="126"/>
    </location>
</feature>